<evidence type="ECO:0000259" key="3">
    <source>
        <dbReference type="Pfam" id="PF01557"/>
    </source>
</evidence>
<evidence type="ECO:0000256" key="2">
    <source>
        <dbReference type="SAM" id="MobiDB-lite"/>
    </source>
</evidence>
<protein>
    <submittedName>
        <fullName evidence="4">Fumarylacetoacetate hydrolase family protein</fullName>
    </submittedName>
</protein>
<keyword evidence="5" id="KW-1185">Reference proteome</keyword>
<organism evidence="4 5">
    <name type="scientific">Streptomyces machairae</name>
    <dbReference type="NCBI Taxonomy" id="3134109"/>
    <lineage>
        <taxon>Bacteria</taxon>
        <taxon>Bacillati</taxon>
        <taxon>Actinomycetota</taxon>
        <taxon>Actinomycetes</taxon>
        <taxon>Kitasatosporales</taxon>
        <taxon>Streptomycetaceae</taxon>
        <taxon>Streptomyces</taxon>
    </lineage>
</organism>
<proteinExistence type="predicted"/>
<reference evidence="4 5" key="1">
    <citation type="submission" date="2024-03" db="EMBL/GenBank/DDBJ databases">
        <title>Novel Streptomyces species of biotechnological and ecological value are a feature of Machair soil.</title>
        <authorList>
            <person name="Prole J.R."/>
            <person name="Goodfellow M."/>
            <person name="Allenby N."/>
            <person name="Ward A.C."/>
        </authorList>
    </citation>
    <scope>NUCLEOTIDE SEQUENCE [LARGE SCALE GENOMIC DNA]</scope>
    <source>
        <strain evidence="4 5">MS1.AVA.1</strain>
    </source>
</reference>
<dbReference type="Proteomes" id="UP001376459">
    <property type="component" value="Unassembled WGS sequence"/>
</dbReference>
<keyword evidence="1" id="KW-0456">Lyase</keyword>
<dbReference type="InterPro" id="IPR050772">
    <property type="entry name" value="Hydratase-Decarb/MhpD_sf"/>
</dbReference>
<dbReference type="EMBL" id="JBBKAK010000001">
    <property type="protein sequence ID" value="MEJ8671508.1"/>
    <property type="molecule type" value="Genomic_DNA"/>
</dbReference>
<accession>A0ABU8URH8</accession>
<dbReference type="GO" id="GO:0016787">
    <property type="term" value="F:hydrolase activity"/>
    <property type="evidence" value="ECO:0007669"/>
    <property type="project" value="UniProtKB-KW"/>
</dbReference>
<sequence length="320" mass="33769">MSLTYVQREEAARLLREAEHRAVPIDPLSALLPGLDLADAYAVQRDNVSRRPADGATVIGHKVGLTSPAMRGLLGVDEPDFGHLLDDMVHRDGAPVFAAHHCRPRIEPEICFHLAERLSGPGVTVEDVLRATDAVAPALEIVDSRIRDWRITLVDTVADNASSAGLVCGAWIPVRGAPDLAAVTADLIVDGEPAGSGSGREVLGHPAAAVAWLANTLAAFGSALEPGHVVLSGAMTQAPFGQGRPEGRGAVRRPGAGVGDLRVTAVELPPTAEECVQVYEMDPLPEKPKKPKKPRKPKKPKKPVTAGKSVQAEKPERAAP</sequence>
<name>A0ABU8URH8_9ACTN</name>
<feature type="compositionally biased region" description="Basic and acidic residues" evidence="2">
    <location>
        <begin position="311"/>
        <end position="320"/>
    </location>
</feature>
<gene>
    <name evidence="4" type="ORF">WKI71_33500</name>
</gene>
<dbReference type="Pfam" id="PF01557">
    <property type="entry name" value="FAA_hydrolase"/>
    <property type="match status" value="1"/>
</dbReference>
<feature type="compositionally biased region" description="Basic residues" evidence="2">
    <location>
        <begin position="289"/>
        <end position="302"/>
    </location>
</feature>
<comment type="caution">
    <text evidence="4">The sequence shown here is derived from an EMBL/GenBank/DDBJ whole genome shotgun (WGS) entry which is preliminary data.</text>
</comment>
<evidence type="ECO:0000313" key="5">
    <source>
        <dbReference type="Proteomes" id="UP001376459"/>
    </source>
</evidence>
<dbReference type="InterPro" id="IPR011234">
    <property type="entry name" value="Fumarylacetoacetase-like_C"/>
</dbReference>
<keyword evidence="4" id="KW-0378">Hydrolase</keyword>
<dbReference type="PANTHER" id="PTHR30143:SF0">
    <property type="entry name" value="2-KETO-4-PENTENOATE HYDRATASE"/>
    <property type="match status" value="1"/>
</dbReference>
<evidence type="ECO:0000256" key="1">
    <source>
        <dbReference type="ARBA" id="ARBA00023239"/>
    </source>
</evidence>
<dbReference type="Gene3D" id="3.90.850.10">
    <property type="entry name" value="Fumarylacetoacetase-like, C-terminal domain"/>
    <property type="match status" value="1"/>
</dbReference>
<feature type="domain" description="Fumarylacetoacetase-like C-terminal" evidence="3">
    <location>
        <begin position="91"/>
        <end position="236"/>
    </location>
</feature>
<evidence type="ECO:0000313" key="4">
    <source>
        <dbReference type="EMBL" id="MEJ8671508.1"/>
    </source>
</evidence>
<dbReference type="PANTHER" id="PTHR30143">
    <property type="entry name" value="ACID HYDRATASE"/>
    <property type="match status" value="1"/>
</dbReference>
<dbReference type="SUPFAM" id="SSF56529">
    <property type="entry name" value="FAH"/>
    <property type="match status" value="1"/>
</dbReference>
<dbReference type="InterPro" id="IPR036663">
    <property type="entry name" value="Fumarylacetoacetase_C_sf"/>
</dbReference>
<feature type="region of interest" description="Disordered" evidence="2">
    <location>
        <begin position="278"/>
        <end position="320"/>
    </location>
</feature>